<dbReference type="Gene3D" id="3.40.50.720">
    <property type="entry name" value="NAD(P)-binding Rossmann-like Domain"/>
    <property type="match status" value="1"/>
</dbReference>
<dbReference type="Proteomes" id="UP000193040">
    <property type="component" value="Unassembled WGS sequence"/>
</dbReference>
<evidence type="ECO:0000313" key="5">
    <source>
        <dbReference type="Proteomes" id="UP000193040"/>
    </source>
</evidence>
<keyword evidence="5" id="KW-1185">Reference proteome</keyword>
<comment type="caution">
    <text evidence="4">The sequence shown here is derived from an EMBL/GenBank/DDBJ whole genome shotgun (WGS) entry which is preliminary data.</text>
</comment>
<dbReference type="SUPFAM" id="SSF51735">
    <property type="entry name" value="NAD(P)-binding Rossmann-fold domains"/>
    <property type="match status" value="1"/>
</dbReference>
<dbReference type="EMBL" id="MZZM01000005">
    <property type="protein sequence ID" value="ORJ64093.1"/>
    <property type="molecule type" value="Genomic_DNA"/>
</dbReference>
<dbReference type="PANTHER" id="PTHR48106:SF18">
    <property type="entry name" value="QUINONE OXIDOREDUCTASE PIG3"/>
    <property type="match status" value="1"/>
</dbReference>
<dbReference type="Gene3D" id="3.90.180.10">
    <property type="entry name" value="Medium-chain alcohol dehydrogenases, catalytic domain"/>
    <property type="match status" value="1"/>
</dbReference>
<gene>
    <name evidence="4" type="ORF">B5M45_02480</name>
</gene>
<dbReference type="GO" id="GO:0070402">
    <property type="term" value="F:NADPH binding"/>
    <property type="evidence" value="ECO:0007669"/>
    <property type="project" value="TreeGrafter"/>
</dbReference>
<name>A0A1X0YFX1_MYCSI</name>
<keyword evidence="1" id="KW-0521">NADP</keyword>
<dbReference type="CDD" id="cd08291">
    <property type="entry name" value="ETR_like_1"/>
    <property type="match status" value="1"/>
</dbReference>
<dbReference type="PANTHER" id="PTHR48106">
    <property type="entry name" value="QUINONE OXIDOREDUCTASE PIG3-RELATED"/>
    <property type="match status" value="1"/>
</dbReference>
<dbReference type="GO" id="GO:0016651">
    <property type="term" value="F:oxidoreductase activity, acting on NAD(P)H"/>
    <property type="evidence" value="ECO:0007669"/>
    <property type="project" value="TreeGrafter"/>
</dbReference>
<protein>
    <submittedName>
        <fullName evidence="4">NADH oxidase</fullName>
    </submittedName>
</protein>
<dbReference type="SMART" id="SM00829">
    <property type="entry name" value="PKS_ER"/>
    <property type="match status" value="1"/>
</dbReference>
<dbReference type="RefSeq" id="WP_084947604.1">
    <property type="nucleotide sequence ID" value="NZ_MZZM01000005.1"/>
</dbReference>
<organism evidence="4 5">
    <name type="scientific">Mycobacterium simiae</name>
    <name type="common">Mycobacterium habana</name>
    <dbReference type="NCBI Taxonomy" id="1784"/>
    <lineage>
        <taxon>Bacteria</taxon>
        <taxon>Bacillati</taxon>
        <taxon>Actinomycetota</taxon>
        <taxon>Actinomycetes</taxon>
        <taxon>Mycobacteriales</taxon>
        <taxon>Mycobacteriaceae</taxon>
        <taxon>Mycobacterium</taxon>
        <taxon>Mycobacterium simiae complex</taxon>
    </lineage>
</organism>
<dbReference type="SUPFAM" id="SSF50129">
    <property type="entry name" value="GroES-like"/>
    <property type="match status" value="1"/>
</dbReference>
<keyword evidence="2" id="KW-0560">Oxidoreductase</keyword>
<evidence type="ECO:0000256" key="1">
    <source>
        <dbReference type="ARBA" id="ARBA00022857"/>
    </source>
</evidence>
<dbReference type="AlphaFoldDB" id="A0A1X0YFX1"/>
<evidence type="ECO:0000256" key="2">
    <source>
        <dbReference type="ARBA" id="ARBA00023002"/>
    </source>
</evidence>
<evidence type="ECO:0000313" key="4">
    <source>
        <dbReference type="EMBL" id="ORJ64093.1"/>
    </source>
</evidence>
<accession>A0A1X0YFX1</accession>
<dbReference type="InterPro" id="IPR011032">
    <property type="entry name" value="GroES-like_sf"/>
</dbReference>
<dbReference type="InterPro" id="IPR036291">
    <property type="entry name" value="NAD(P)-bd_dom_sf"/>
</dbReference>
<reference evidence="4 5" key="1">
    <citation type="submission" date="2017-03" db="EMBL/GenBank/DDBJ databases">
        <title>Genomic insights into Mycobacterium simiae human colonization.</title>
        <authorList>
            <person name="Steffani J.L."/>
            <person name="Brunck M.E."/>
            <person name="Cruz E."/>
            <person name="Montiel R."/>
            <person name="Barona F."/>
        </authorList>
    </citation>
    <scope>NUCLEOTIDE SEQUENCE [LARGE SCALE GENOMIC DNA]</scope>
    <source>
        <strain evidence="4 5">MsiGto</strain>
    </source>
</reference>
<feature type="domain" description="Enoyl reductase (ER)" evidence="3">
    <location>
        <begin position="20"/>
        <end position="302"/>
    </location>
</feature>
<proteinExistence type="predicted"/>
<dbReference type="InterPro" id="IPR020843">
    <property type="entry name" value="ER"/>
</dbReference>
<sequence>MTADLPGKALQLRSLVSSDGVLELSLQEVPVPAPGPNDVLVRVEASPINPSDLGLLIATADMTTATVAGTPERPVVTARLGEGAVNALKARLDQSLPVGNEGAGTVVAAGSSPAAQALLGKTVAIAAGAMYAQYRIVDAAACLVLPDGATARDGASSFVNPLTALGMTETMRREGHSALVHTAAASNLGQMLVKICRQDGIPLVNIVRKPAQEQLLRSLGATHVLNSTSPSFNTDLVDALTATSATLAFDATGGGTLASQILNGMEQAANANANPGQYSRYGSSVHKQVYIYGMLDTGPTVLTRNFGMAWGVGGWLLTPFLQTAGAETIGRLRARVAAELTTTFASNYTREVSLAGMLQPEAFHEYVKRATGAKFLVTPHAAP</sequence>
<evidence type="ECO:0000259" key="3">
    <source>
        <dbReference type="SMART" id="SM00829"/>
    </source>
</evidence>